<comment type="subcellular location">
    <subcellularLocation>
        <location evidence="1">Secreted</location>
    </subcellularLocation>
</comment>
<dbReference type="OrthoDB" id="1776524at2"/>
<keyword evidence="3 4" id="KW-0732">Signal</keyword>
<dbReference type="NCBIfam" id="TIGR01901">
    <property type="entry name" value="adhes_NPXG"/>
    <property type="match status" value="1"/>
</dbReference>
<dbReference type="STRING" id="1332080.ATN00_11935"/>
<evidence type="ECO:0000256" key="3">
    <source>
        <dbReference type="ARBA" id="ARBA00022729"/>
    </source>
</evidence>
<protein>
    <recommendedName>
        <fullName evidence="5">Filamentous haemagglutinin FhaB/tRNA nuclease CdiA-like TPS domain-containing protein</fullName>
    </recommendedName>
</protein>
<dbReference type="InterPro" id="IPR012334">
    <property type="entry name" value="Pectin_lyas_fold"/>
</dbReference>
<name>A0A0S3EZP3_9SPHN</name>
<dbReference type="RefSeq" id="WP_062064861.1">
    <property type="nucleotide sequence ID" value="NZ_CP013264.1"/>
</dbReference>
<feature type="domain" description="Filamentous haemagglutinin FhaB/tRNA nuclease CdiA-like TPS" evidence="5">
    <location>
        <begin position="111"/>
        <end position="228"/>
    </location>
</feature>
<evidence type="ECO:0000256" key="1">
    <source>
        <dbReference type="ARBA" id="ARBA00004613"/>
    </source>
</evidence>
<reference evidence="6 7" key="1">
    <citation type="submission" date="2015-11" db="EMBL/GenBank/DDBJ databases">
        <title>A Two-component Flavoprotein Monooxygenase System MeaXY Responsible for para-Hydroxylation of 2-Methyl-6-ethylaniline and 2,6-Diethylaniline in Sphingobium baderi DE-13.</title>
        <authorList>
            <person name="Cheng M."/>
            <person name="Meng Q."/>
            <person name="Yang Y."/>
            <person name="Chu C."/>
            <person name="Yan X."/>
            <person name="He J."/>
            <person name="Li S."/>
        </authorList>
    </citation>
    <scope>NUCLEOTIDE SEQUENCE [LARGE SCALE GENOMIC DNA]</scope>
    <source>
        <strain evidence="6 7">DE-13</strain>
    </source>
</reference>
<evidence type="ECO:0000313" key="6">
    <source>
        <dbReference type="EMBL" id="ALR20902.1"/>
    </source>
</evidence>
<evidence type="ECO:0000256" key="4">
    <source>
        <dbReference type="SAM" id="SignalP"/>
    </source>
</evidence>
<dbReference type="InterPro" id="IPR021026">
    <property type="entry name" value="Filamn_hemagglutn_DUF3739"/>
</dbReference>
<dbReference type="InterPro" id="IPR050909">
    <property type="entry name" value="Bact_Autotransporter_VF"/>
</dbReference>
<keyword evidence="2" id="KW-0964">Secreted</keyword>
<evidence type="ECO:0000259" key="5">
    <source>
        <dbReference type="SMART" id="SM00912"/>
    </source>
</evidence>
<keyword evidence="7" id="KW-1185">Reference proteome</keyword>
<dbReference type="InterPro" id="IPR008638">
    <property type="entry name" value="FhaB/CdiA-like_TPS"/>
</dbReference>
<dbReference type="PANTHER" id="PTHR12338:SF8">
    <property type="entry name" value="HEME_HEMOPEXIN-BINDING PROTEIN"/>
    <property type="match status" value="1"/>
</dbReference>
<evidence type="ECO:0000256" key="2">
    <source>
        <dbReference type="ARBA" id="ARBA00022525"/>
    </source>
</evidence>
<accession>A0A0S3EZP3</accession>
<evidence type="ECO:0000313" key="7">
    <source>
        <dbReference type="Proteomes" id="UP000056968"/>
    </source>
</evidence>
<dbReference type="EMBL" id="CP013264">
    <property type="protein sequence ID" value="ALR20902.1"/>
    <property type="molecule type" value="Genomic_DNA"/>
</dbReference>
<dbReference type="Pfam" id="PF05860">
    <property type="entry name" value="TPS"/>
    <property type="match status" value="1"/>
</dbReference>
<dbReference type="Pfam" id="PF12545">
    <property type="entry name" value="DUF3739"/>
    <property type="match status" value="1"/>
</dbReference>
<dbReference type="Gene3D" id="2.160.20.10">
    <property type="entry name" value="Single-stranded right-handed beta-helix, Pectin lyase-like"/>
    <property type="match status" value="3"/>
</dbReference>
<proteinExistence type="predicted"/>
<feature type="chain" id="PRO_5006611800" description="Filamentous haemagglutinin FhaB/tRNA nuclease CdiA-like TPS domain-containing protein" evidence="4">
    <location>
        <begin position="29"/>
        <end position="4528"/>
    </location>
</feature>
<dbReference type="Proteomes" id="UP000056968">
    <property type="component" value="Chromosome"/>
</dbReference>
<dbReference type="InterPro" id="IPR011050">
    <property type="entry name" value="Pectin_lyase_fold/virulence"/>
</dbReference>
<feature type="signal peptide" evidence="4">
    <location>
        <begin position="1"/>
        <end position="28"/>
    </location>
</feature>
<organism evidence="6 7">
    <name type="scientific">Sphingobium baderi</name>
    <dbReference type="NCBI Taxonomy" id="1332080"/>
    <lineage>
        <taxon>Bacteria</taxon>
        <taxon>Pseudomonadati</taxon>
        <taxon>Pseudomonadota</taxon>
        <taxon>Alphaproteobacteria</taxon>
        <taxon>Sphingomonadales</taxon>
        <taxon>Sphingomonadaceae</taxon>
        <taxon>Sphingobium</taxon>
    </lineage>
</organism>
<sequence length="4528" mass="466303">MTTNSSFRRKLLIGASLSAMLMTGVAEARSGRVFSGRGGADPAAAAARAAQAEAVRATQTNSASKRAIETFRRAAETRRAAMDAQVQARAAAMAAQNMIANGLKPGGLQIANGVDLDPSLWVGANGPIESAGEDGRTNVTVEQTEQKAILNWDSFNVGRETDLAFQQGGSDWVVLNRVHDASASQIHGSITAPGTVLILNQNGVLFGGTSTVNVRNLVAAAALMTDTQFNEYGIYYSGTTGANASLRFNSSFTDALGAIKVEAGAQINTIKPASVVEGGGYVLLMGAETVNEGTITTPRGQALLAAGGEFAVRAGQGTDANLWATTRGNELSVNADGGTVTNRGIIEAAEGDITLVGKHVVQNGVAVATTTVAARGSVHLLTDLSDSEASVTLTGNSLTLVVPDYDSETTATDAQRNAMTNEQVGVDVDGRGWNNKAIGNLVYTLPDRKDLSRIDIRTGGTVTFEGDSQTIATGGQMAITALKRVFVEDGALLDVSGSQGVALSMESNSLLVNIQPYEMRDSALNRENENLKSTDIWVDVRSLVLMPDGTGGHDGDRYYTGNGFLEVGGHLGNVERGIGEWTAQGGNITIYSDEIVAQKGAIFDISGGSIDYQAGLIRSTRVMGADGKLYDIANAPAGMEMVAWGDAFVRKHERWGDAYTQVWSNPLFSSRGISRWEEGYTVGRDAGVLTLRAPTVVFEGEIVADVIAGDRQTAERPGYPKPVEQNMLPDRVDGYKVPQDVAPLAGQLYVGVGGFKGVLSSLDQNAIPFESTVVIGAGSDVAGSLDSHTALSDDLVNRIEFSAADLNRFGLGDLRVLTSDSITIAESLTLQDGGQLRLRGQDINVQGNVTARSGLIALFGTQDGSIGSESASSVIIGEGVALDTSGLWVNLPDGGNAADVAHIAGGDIHIASNQGDIVLGAGSLLDASAGGAILIDGEMRGADGGDVTLSVASTPVGSHNRVQMDGTIRSYGSEDGVGGTLTLATNDAVVIGGSMLAENGVLGAGERAPFALALTEDTVLPAGLELPTDVTVTKMRVGPGEITTEITRVSIFHMNPGSFLIPEGGWTVPTGVTVYGHNQLSYRAGTFIEANTDVRQISGTIPIGTPLPELLYPTGLALTTPVSTTYAAGTILAEDLTVPAGTAIERGNALGVAAKVRETVLTQDFFQQGFSQYDVRSFGDIAVADGATIEVAAPVRRFTADSADVASGAAPGEALELWLPEMFREDMANGRFIQRTGAGISLTASNQRTGSNPPPPAGALYVGRDSTLRVDDGQSIALHSYTSMLVEGRLEAHGGALSLEALGAPPAVGDNHASYDPTQSLWIADGAVLDVSGRAQTASDRFGRRYADVSAGGAVQLAANGHAFLITRPGALIDISGAAAQIDYAVAGVLGGSGTADVATNGGSLELTSARAIVLDAELRAAGGGEGAIGGLLSIDQRALGLTFGPQLPTYPLPDYLRELSKTVLDVSHVATDMGEIDFGDCIAACWTPGQTLAEADAANEGTPDILLLARIGADKIEDSGFDSLTLRAQDVVLINGAVDLTLAGTLTLDGAIGAADGDLRGALPGEDDLSGATNADNDSILRAGYVRMDGSGARPSSLQLHPVRESGKSALEGDWPSIGKGTLTIEGSLIDAGHARFGANGEIFRNNAQMLPFEYASWKDVHLSSSGDIRLTGGRIGTSGDLTLTAAQVYPLTDATAALYAGRLEYVRPNQTAPYQSILPGSTLTINGIEGVTPAAPLSLYGQLTLSADIIEQGGNIRAPLGKIVLGSGAHNQFNAPLPVPNENGDGYTYNGPYVSTSEVNLLPGSVTSVSAADLVIPYGGTVDGLTWVRRDVNDLPAEDGEMDTTLAHQGIAIIGSLRADEGSTLDLSGGGTVAGAGFIPGRGGSIDVLSNPFYNISPAYRDLSSPGNKVYALVPSYGASTAPVAEAGRNQPGVGQQIVVPNGVAGLPAGTYTLLPGEYALMEGAFRVELGAAIKPGAAVSQLADGSFFAAVNSANALTGERNGQPLSAILTPAEVVKTYTEYNQTDLATYFAQAPRGALFDHPMPALPQDGKQLLLAVTPQKEDSDRLVLSFNGTGLFGAGEGGRGGSLAVVKGVASNAFNGGLEIVADGAVASEGFIALNASDLNAIGATLVTIGGEMEPLSALQPQIMNIRAGGGSLPLFLATGTLSSYIVDSSGFTTVALRDGAVLEAPQVMLIAGANNHVVVEDGARISSIGQGEPAYDAASGYVAQTGANVLAVSNGLLDLSVTAVTATAGTIRVEDGAQLHSDGTLAFVSNGAVELSGEADYGGRYVSLSTGSFNIGESDALADAEADGIMPFGISLNQNVLTRLMEGSSTSGVPAVERLILTASQQINFYGSVDLDTGNGSGEEALQLVLNAPALYGHGGDGDAVSISAGTLVWNGIVTQAGNGASANYGSIQPGAPILNGPGHGSGTLNLIADTILLGYQDGSAVYHDETLDRLALGFSTVNLVAADRIVTGEKGSLSVWQSQAVYGEAGTGGTLNLVAPVVTGKAGSVFDYRTGGALTLSAPEGGTAESAEAALGGEIRLTGASIAADTHVALPSGRLVMTATQGDIVLGDGAVIDMAGRPTEFFDQTRYSWGGDVVLESAHGDVSLAQGASIAIGAQHNHAGTLKVTAVEGTVTLDGAITGHATGADDEADPELRNGSIDIRAGTIADFAGLNTGLTESGVTDSRSFIVKTGDLAIGDEIVARNVTISADGGSLTVNGRIDASGAKPGTIRLSARDDLTLAGSAVLDASASELWVDSYGAPVEAQNRGLVELTSAGGTLALQQGATIDLSSADDVARGRIELNAQRRGSNDVAIAAAQAVNISGADSIAVNAFRSYEPAGGVINQALMDGIHADSDAFINAAIGNAALLGRMAGLRAYADAFHLRPGVELVSAAGESLSVSGDLNLAGYRYASLNVDTQRTAVYGSGEAGVLLVRAADDLNIFGSITDGFAEPARTPDDNGWVLYAGGQNATSNAWPADYHVPRAMRLGAGAVLPLGAVLGYDIEVNGFNVVANRVIGAESRLNTALTLNREWVLTAPVTLPDGTIHARGAILPAGTLLPADTVLGTGTVLPQQVSLQAMTWPAGAELPAMLTLSGPAQLQAGDIIPRNSNVALDRISGLLAAPLTLDSELTLAGGTSGVVSSFANRGTLDFDIEIRRSSRLWRDVVIPFEFVSSISMSKPSWMADGWVATANIWNAQGTLLYRPGDLITLNIPSGSRFGAGTVLPRQNAGSPGTMNIESMTLPAGTPLDVFSEAINLNAPVTVAAGTVLPAGTTVRQIGGASMRPTLPDGTQGRIWAVAPMLPQGSESWSMRLVAGADIASADGRTLSSETALAEQGLSGDLLLSDRHYVNPNAETDFGISPTWALALNRMQNFSVIRTGTGSLDLLAGGGYQQSSLYGIYTAGTPTADIGGLTPDGYNEFNQPRATLNGGDPANPWLGDAAFAGYRTAMEDYRAWYPEHGGDLLLAVQGDIRSYTTTRTSAYMRVGSAAMGNWLWRQGAYSQADIMGGADTPTAWWINFGGYVANNPYANSATAPNNQNGPLLEGFMGIGTLGGGNLTVTAGGNAGVMENWATTATGTNDNGLGAIASSGLNLSVGGTGRVTQVTMVEGRVTGGTLVQTGGGDMIVKIGGGLNPGSGTNHAGDLNGTFVNLRGDIDIAAGSIGVIQPYILTTTIDPRVPDPLHPANAYSRGGIGLAPGDGHVSVNTRGDMVIAGVVDPGRVGQSANAGVSFGRFVPPTTLVPTLVWSNNNSGWGTAGQPVEEWALDPGFPVCDLYPGACVMGTIETFDPDGDPTFGRVAGDILRTGFSLWREDTSISLFSAGGDLTPLVYDNTANVSTRNISKMDDGRYWFPGTLSVIAAHGDLFVDVGSCSASSSSCSSGPTGSGLPVLELAPSPNGSLEFLIGGSIRGAGTEQNIHASGLAVGMSGMALNPNDVPNPFRPNWESHYVRTWGAPANHGLPTLFNAPGTAANSLVAFQRDTALGRLYDGQRDPMRFYAVDGDISNFSVGFMGWQDMMPHYIGAGPAEIRAGRDIVNFGSNPQLGCGYGGPASCRTTPNYYLTGVGMIRGLVVHNDPRDISIMSAGRDIIYSSMNVAGAGNLVIEAGRDIYQADRGMFKSVGPLFDLSPETRNGGAAITVLTGVGAGGPDYARFLDLYLNPENLADAGRGLGEQNVVNDEGFVEDVQKVAKNYGEELAAWLEARFGYEATDAEDARAFFATRTEQEQAIFAREVYFDELKIGGREYSGKIESGRLSSYLRSRLAIAALFPETDADGNAISYGGNLTMFGASGTRTEFGGDVEILVAGGQTTLGVGGIAPPSTAGVLSMGSGNIDIYSLGSILLGKSRVFTTFGGDLLMWSAQGDINAGRGAKSTVVYQPPRRVYDTFGNVTLSPPTQNTGAGIATLAPIPEIPPGDIDLIAPLGVIDAGEAGIRVSGDINLAALQILNAANIKVEGEATGIPVVVAVNTGALTSASSAASAVANQAADLAERARPQMRTEIPTILNVRFLGFGE</sequence>
<dbReference type="SUPFAM" id="SSF51126">
    <property type="entry name" value="Pectin lyase-like"/>
    <property type="match status" value="1"/>
</dbReference>
<dbReference type="PANTHER" id="PTHR12338">
    <property type="entry name" value="AUTOTRANSPORTER"/>
    <property type="match status" value="1"/>
</dbReference>
<dbReference type="SMART" id="SM00912">
    <property type="entry name" value="Haemagg_act"/>
    <property type="match status" value="1"/>
</dbReference>
<gene>
    <name evidence="6" type="ORF">ATN00_11935</name>
</gene>
<dbReference type="KEGG" id="sbd:ATN00_11935"/>
<dbReference type="GO" id="GO:0005576">
    <property type="term" value="C:extracellular region"/>
    <property type="evidence" value="ECO:0007669"/>
    <property type="project" value="UniProtKB-SubCell"/>
</dbReference>